<evidence type="ECO:0000256" key="2">
    <source>
        <dbReference type="ARBA" id="ARBA00022771"/>
    </source>
</evidence>
<evidence type="ECO:0000256" key="3">
    <source>
        <dbReference type="ARBA" id="ARBA00022833"/>
    </source>
</evidence>
<organism evidence="6 7">
    <name type="scientific">Favolaschia claudopus</name>
    <dbReference type="NCBI Taxonomy" id="2862362"/>
    <lineage>
        <taxon>Eukaryota</taxon>
        <taxon>Fungi</taxon>
        <taxon>Dikarya</taxon>
        <taxon>Basidiomycota</taxon>
        <taxon>Agaricomycotina</taxon>
        <taxon>Agaricomycetes</taxon>
        <taxon>Agaricomycetidae</taxon>
        <taxon>Agaricales</taxon>
        <taxon>Marasmiineae</taxon>
        <taxon>Mycenaceae</taxon>
        <taxon>Favolaschia</taxon>
    </lineage>
</organism>
<evidence type="ECO:0000313" key="7">
    <source>
        <dbReference type="Proteomes" id="UP001362999"/>
    </source>
</evidence>
<accession>A0AAW0EKK0</accession>
<dbReference type="PROSITE" id="PS50865">
    <property type="entry name" value="ZF_MYND_2"/>
    <property type="match status" value="1"/>
</dbReference>
<dbReference type="GO" id="GO:0008270">
    <property type="term" value="F:zinc ion binding"/>
    <property type="evidence" value="ECO:0007669"/>
    <property type="project" value="UniProtKB-KW"/>
</dbReference>
<name>A0AAW0EKK0_9AGAR</name>
<feature type="domain" description="MYND-type" evidence="5">
    <location>
        <begin position="266"/>
        <end position="305"/>
    </location>
</feature>
<dbReference type="Gene3D" id="6.10.140.2220">
    <property type="match status" value="1"/>
</dbReference>
<reference evidence="6 7" key="1">
    <citation type="journal article" date="2024" name="J Genomics">
        <title>Draft genome sequencing and assembly of Favolaschia claudopus CIRM-BRFM 2984 isolated from oak limbs.</title>
        <authorList>
            <person name="Navarro D."/>
            <person name="Drula E."/>
            <person name="Chaduli D."/>
            <person name="Cazenave R."/>
            <person name="Ahrendt S."/>
            <person name="Wang J."/>
            <person name="Lipzen A."/>
            <person name="Daum C."/>
            <person name="Barry K."/>
            <person name="Grigoriev I.V."/>
            <person name="Favel A."/>
            <person name="Rosso M.N."/>
            <person name="Martin F."/>
        </authorList>
    </citation>
    <scope>NUCLEOTIDE SEQUENCE [LARGE SCALE GENOMIC DNA]</scope>
    <source>
        <strain evidence="6 7">CIRM-BRFM 2984</strain>
    </source>
</reference>
<sequence length="533" mass="61124">MSASSSSISSSSAQIADAITTLAQLAITEQGLEPLVLSHPRNLKHGPPLIWNLPYEVSLSQKYGENPDMNEWKRDYAALDSLEHYFAGDLRAFNQEIMRLLKKLMHLEGFLVQFAMESLNDKGFANEWREYSAEKRKEMVLNGLVRAAFQAPREQSRCDCPELTTSNLEGRGLIDLYRTIIAHDDTGDRCLKTLFLFQHPAIDIEYPDDPSASGLEQAARYLRFVLRTFFIVETLLGILEEFNGFPPNDISLEQEEEREREGLGECLVCCTNDEGLMNRCGGCRLALYCSTICQSREWPDHKRICRLRKPTCFDPAILMPTPRKPLIFVGCPDPEPGFVRSPALWRQIYCLAREESFEADYQLEYRPTETVWIHISNLQDRMSFCIARRRAMASGDPLAVSRMRCSLTHYIQNTDLRNTITASHIRSQLQREYPGVALPDEHVCGEHWPLEQRPSNEESLDEMKYAKWRDDLAERKRAEGGKRLGVDGREEGRLARAVNVRELLPWFQREMGMGDNGEVVGVPWMTFMDFIPQ</sequence>
<comment type="caution">
    <text evidence="6">The sequence shown here is derived from an EMBL/GenBank/DDBJ whole genome shotgun (WGS) entry which is preliminary data.</text>
</comment>
<dbReference type="InterPro" id="IPR002893">
    <property type="entry name" value="Znf_MYND"/>
</dbReference>
<dbReference type="Pfam" id="PF01753">
    <property type="entry name" value="zf-MYND"/>
    <property type="match status" value="1"/>
</dbReference>
<dbReference type="AlphaFoldDB" id="A0AAW0EKK0"/>
<gene>
    <name evidence="6" type="ORF">R3P38DRAFT_2492540</name>
</gene>
<keyword evidence="7" id="KW-1185">Reference proteome</keyword>
<protein>
    <submittedName>
        <fullName evidence="6">MYND-type domain-containing protein</fullName>
    </submittedName>
</protein>
<evidence type="ECO:0000256" key="4">
    <source>
        <dbReference type="PROSITE-ProRule" id="PRU00134"/>
    </source>
</evidence>
<dbReference type="Proteomes" id="UP001362999">
    <property type="component" value="Unassembled WGS sequence"/>
</dbReference>
<dbReference type="EMBL" id="JAWWNJ010000001">
    <property type="protein sequence ID" value="KAK7065101.1"/>
    <property type="molecule type" value="Genomic_DNA"/>
</dbReference>
<evidence type="ECO:0000256" key="1">
    <source>
        <dbReference type="ARBA" id="ARBA00022723"/>
    </source>
</evidence>
<evidence type="ECO:0000313" key="6">
    <source>
        <dbReference type="EMBL" id="KAK7065101.1"/>
    </source>
</evidence>
<dbReference type="PROSITE" id="PS01360">
    <property type="entry name" value="ZF_MYND_1"/>
    <property type="match status" value="1"/>
</dbReference>
<evidence type="ECO:0000259" key="5">
    <source>
        <dbReference type="PROSITE" id="PS50865"/>
    </source>
</evidence>
<keyword evidence="1" id="KW-0479">Metal-binding</keyword>
<keyword evidence="2 4" id="KW-0863">Zinc-finger</keyword>
<keyword evidence="3" id="KW-0862">Zinc</keyword>
<proteinExistence type="predicted"/>
<dbReference type="SUPFAM" id="SSF144232">
    <property type="entry name" value="HIT/MYND zinc finger-like"/>
    <property type="match status" value="1"/>
</dbReference>